<dbReference type="InterPro" id="IPR012677">
    <property type="entry name" value="Nucleotide-bd_a/b_plait_sf"/>
</dbReference>
<keyword evidence="3" id="KW-1185">Reference proteome</keyword>
<gene>
    <name evidence="2" type="ORF">INT46_006709</name>
</gene>
<reference evidence="2" key="1">
    <citation type="submission" date="2020-12" db="EMBL/GenBank/DDBJ databases">
        <title>Metabolic potential, ecology and presence of endohyphal bacteria is reflected in genomic diversity of Mucoromycotina.</title>
        <authorList>
            <person name="Muszewska A."/>
            <person name="Okrasinska A."/>
            <person name="Steczkiewicz K."/>
            <person name="Drgas O."/>
            <person name="Orlowska M."/>
            <person name="Perlinska-Lenart U."/>
            <person name="Aleksandrzak-Piekarczyk T."/>
            <person name="Szatraj K."/>
            <person name="Zielenkiewicz U."/>
            <person name="Pilsyk S."/>
            <person name="Malc E."/>
            <person name="Mieczkowski P."/>
            <person name="Kruszewska J.S."/>
            <person name="Biernat P."/>
            <person name="Pawlowska J."/>
        </authorList>
    </citation>
    <scope>NUCLEOTIDE SEQUENCE</scope>
    <source>
        <strain evidence="2">CBS 226.32</strain>
    </source>
</reference>
<dbReference type="EMBL" id="JAEPRC010000236">
    <property type="protein sequence ID" value="KAG2203196.1"/>
    <property type="molecule type" value="Genomic_DNA"/>
</dbReference>
<feature type="compositionally biased region" description="Polar residues" evidence="1">
    <location>
        <begin position="1"/>
        <end position="28"/>
    </location>
</feature>
<evidence type="ECO:0000256" key="1">
    <source>
        <dbReference type="SAM" id="MobiDB-lite"/>
    </source>
</evidence>
<dbReference type="Gene3D" id="3.30.70.330">
    <property type="match status" value="1"/>
</dbReference>
<comment type="caution">
    <text evidence="2">The sequence shown here is derived from an EMBL/GenBank/DDBJ whole genome shotgun (WGS) entry which is preliminary data.</text>
</comment>
<evidence type="ECO:0000313" key="3">
    <source>
        <dbReference type="Proteomes" id="UP000650833"/>
    </source>
</evidence>
<sequence length="621" mass="70023">MENEDSYNNKLRLRNQQQTNSRADNASSWRFHRTSLLNTTTKKRQDASENRPVNAEKYNTMYESTLQRDSRVSSWCGDVQSQTNSRFTVHNDSQAFQHSTVHPGNDLLCKVIGSNSNIRGPPGLLLSPIQQLMNMPTILDSMPMSTCPVNFTSAHLRSPEMLSPTFPEFQDGSSQISGFSQDIFQSSRLNKSRFPPPPPSPLSPWPYNTNALQIRDPNQQNAFNSNLIIHKNNEIAIKLKDTCKSNPLGNTPTWSQIAAGNSCLNSNSLVSSRSATTAINTNKKKLPMVNKECSASESLLSKEDMDIDIQEPSTSSPLASTKIPSVAARESKFISDSLAFITSGVNDNQNISVPRLYTILKIKNLSWNASASDIYDTLSRNKNLRLPGVEKLPQCVHILMDVKTGKTLNVAYVESEINVAPNNDIDQIIRNIKIPQAQGRHSVICRSSYDELCNDIFSSWKGKFINGLACPHTNSCGSFSVQQSQFYISQKDLQHLLNVCRFFKAYYNRKCAERPFEYLISIIMNIPWKQPQAVTTVQRDIIYECYKLATEALYNHVNRPHHSFDEDLLPRMVRSAIICDGFTIKQKKVVLSNAKMTCPDNLESYLQEPVFTMSDFTSFFH</sequence>
<protein>
    <submittedName>
        <fullName evidence="2">Uncharacterized protein</fullName>
    </submittedName>
</protein>
<dbReference type="AlphaFoldDB" id="A0A8H7UYB5"/>
<feature type="region of interest" description="Disordered" evidence="1">
    <location>
        <begin position="1"/>
        <end position="57"/>
    </location>
</feature>
<evidence type="ECO:0000313" key="2">
    <source>
        <dbReference type="EMBL" id="KAG2203196.1"/>
    </source>
</evidence>
<dbReference type="Proteomes" id="UP000650833">
    <property type="component" value="Unassembled WGS sequence"/>
</dbReference>
<organism evidence="2 3">
    <name type="scientific">Mucor plumbeus</name>
    <dbReference type="NCBI Taxonomy" id="97098"/>
    <lineage>
        <taxon>Eukaryota</taxon>
        <taxon>Fungi</taxon>
        <taxon>Fungi incertae sedis</taxon>
        <taxon>Mucoromycota</taxon>
        <taxon>Mucoromycotina</taxon>
        <taxon>Mucoromycetes</taxon>
        <taxon>Mucorales</taxon>
        <taxon>Mucorineae</taxon>
        <taxon>Mucoraceae</taxon>
        <taxon>Mucor</taxon>
    </lineage>
</organism>
<accession>A0A8H7UYB5</accession>
<name>A0A8H7UYB5_9FUNG</name>
<proteinExistence type="predicted"/>
<dbReference type="OrthoDB" id="336240at2759"/>